<dbReference type="AlphaFoldDB" id="A0AAN6T845"/>
<comment type="caution">
    <text evidence="3">The sequence shown here is derived from an EMBL/GenBank/DDBJ whole genome shotgun (WGS) entry which is preliminary data.</text>
</comment>
<dbReference type="PANTHER" id="PTHR12277">
    <property type="entry name" value="ALPHA/BETA HYDROLASE DOMAIN-CONTAINING PROTEIN"/>
    <property type="match status" value="1"/>
</dbReference>
<accession>A0AAN6T845</accession>
<evidence type="ECO:0000313" key="4">
    <source>
        <dbReference type="Proteomes" id="UP001302812"/>
    </source>
</evidence>
<keyword evidence="1" id="KW-0812">Transmembrane</keyword>
<proteinExistence type="predicted"/>
<evidence type="ECO:0000259" key="2">
    <source>
        <dbReference type="Pfam" id="PF12697"/>
    </source>
</evidence>
<protein>
    <submittedName>
        <fullName evidence="3">Alpha/beta-hydrolase</fullName>
    </submittedName>
</protein>
<organism evidence="3 4">
    <name type="scientific">Canariomyces notabilis</name>
    <dbReference type="NCBI Taxonomy" id="2074819"/>
    <lineage>
        <taxon>Eukaryota</taxon>
        <taxon>Fungi</taxon>
        <taxon>Dikarya</taxon>
        <taxon>Ascomycota</taxon>
        <taxon>Pezizomycotina</taxon>
        <taxon>Sordariomycetes</taxon>
        <taxon>Sordariomycetidae</taxon>
        <taxon>Sordariales</taxon>
        <taxon>Chaetomiaceae</taxon>
        <taxon>Canariomyces</taxon>
    </lineage>
</organism>
<dbReference type="Proteomes" id="UP001302812">
    <property type="component" value="Unassembled WGS sequence"/>
</dbReference>
<dbReference type="EMBL" id="MU853369">
    <property type="protein sequence ID" value="KAK4107801.1"/>
    <property type="molecule type" value="Genomic_DNA"/>
</dbReference>
<reference evidence="3" key="2">
    <citation type="submission" date="2023-05" db="EMBL/GenBank/DDBJ databases">
        <authorList>
            <consortium name="Lawrence Berkeley National Laboratory"/>
            <person name="Steindorff A."/>
            <person name="Hensen N."/>
            <person name="Bonometti L."/>
            <person name="Westerberg I."/>
            <person name="Brannstrom I.O."/>
            <person name="Guillou S."/>
            <person name="Cros-Aarteil S."/>
            <person name="Calhoun S."/>
            <person name="Haridas S."/>
            <person name="Kuo A."/>
            <person name="Mondo S."/>
            <person name="Pangilinan J."/>
            <person name="Riley R."/>
            <person name="Labutti K."/>
            <person name="Andreopoulos B."/>
            <person name="Lipzen A."/>
            <person name="Chen C."/>
            <person name="Yanf M."/>
            <person name="Daum C."/>
            <person name="Ng V."/>
            <person name="Clum A."/>
            <person name="Ohm R."/>
            <person name="Martin F."/>
            <person name="Silar P."/>
            <person name="Natvig D."/>
            <person name="Lalanne C."/>
            <person name="Gautier V."/>
            <person name="Ament-Velasquez S.L."/>
            <person name="Kruys A."/>
            <person name="Hutchinson M.I."/>
            <person name="Powell A.J."/>
            <person name="Barry K."/>
            <person name="Miller A.N."/>
            <person name="Grigoriev I.V."/>
            <person name="Debuchy R."/>
            <person name="Gladieux P."/>
            <person name="Thoren M.H."/>
            <person name="Johannesson H."/>
        </authorList>
    </citation>
    <scope>NUCLEOTIDE SEQUENCE</scope>
    <source>
        <strain evidence="3">CBS 508.74</strain>
    </source>
</reference>
<evidence type="ECO:0000313" key="3">
    <source>
        <dbReference type="EMBL" id="KAK4107801.1"/>
    </source>
</evidence>
<feature type="domain" description="AB hydrolase-1" evidence="2">
    <location>
        <begin position="142"/>
        <end position="378"/>
    </location>
</feature>
<gene>
    <name evidence="3" type="ORF">N656DRAFT_792988</name>
</gene>
<sequence length="393" mass="43423">MANPLPFLSIALVFGVPLVLYIIFLCLSAIPFFQRNFLYAHRVNTLWWANIDEPEQWGFAKNQVTPFSITTADNQTLYAWHILPLPLYAQHEAELSSRPAGFAHDITETRNFRLLRDDPTSKLVISFHGNAGHIAQGVRPQHYLSLTSHTPYHLLTVDYRGFGRSTGSPTEHGLILDAAAVINWAVHTAGVAPSRIVLVGQSLGTAVACGAAELFTLQEGVDFAGIVLVAGFSTLPKMLSGYAIAGWLPVLRPLTYWPWLLDKIVGRVVDKWESAERLAAVVKRVKERGGRLRLSLVHARNDWDIPSHEDDLLFRAAVSGLVSREMDADDFKAAKAARTVVRGKDSFVTIWREANVVVRQELFPYGGHNSVLYYAPVALAVMRSFGVVDGAAS</sequence>
<feature type="transmembrane region" description="Helical" evidence="1">
    <location>
        <begin position="6"/>
        <end position="33"/>
    </location>
</feature>
<keyword evidence="4" id="KW-1185">Reference proteome</keyword>
<reference evidence="3" key="1">
    <citation type="journal article" date="2023" name="Mol. Phylogenet. Evol.">
        <title>Genome-scale phylogeny and comparative genomics of the fungal order Sordariales.</title>
        <authorList>
            <person name="Hensen N."/>
            <person name="Bonometti L."/>
            <person name="Westerberg I."/>
            <person name="Brannstrom I.O."/>
            <person name="Guillou S."/>
            <person name="Cros-Aarteil S."/>
            <person name="Calhoun S."/>
            <person name="Haridas S."/>
            <person name="Kuo A."/>
            <person name="Mondo S."/>
            <person name="Pangilinan J."/>
            <person name="Riley R."/>
            <person name="LaButti K."/>
            <person name="Andreopoulos B."/>
            <person name="Lipzen A."/>
            <person name="Chen C."/>
            <person name="Yan M."/>
            <person name="Daum C."/>
            <person name="Ng V."/>
            <person name="Clum A."/>
            <person name="Steindorff A."/>
            <person name="Ohm R.A."/>
            <person name="Martin F."/>
            <person name="Silar P."/>
            <person name="Natvig D.O."/>
            <person name="Lalanne C."/>
            <person name="Gautier V."/>
            <person name="Ament-Velasquez S.L."/>
            <person name="Kruys A."/>
            <person name="Hutchinson M.I."/>
            <person name="Powell A.J."/>
            <person name="Barry K."/>
            <person name="Miller A.N."/>
            <person name="Grigoriev I.V."/>
            <person name="Debuchy R."/>
            <person name="Gladieux P."/>
            <person name="Hiltunen Thoren M."/>
            <person name="Johannesson H."/>
        </authorList>
    </citation>
    <scope>NUCLEOTIDE SEQUENCE</scope>
    <source>
        <strain evidence="3">CBS 508.74</strain>
    </source>
</reference>
<evidence type="ECO:0000256" key="1">
    <source>
        <dbReference type="SAM" id="Phobius"/>
    </source>
</evidence>
<dbReference type="InterPro" id="IPR000073">
    <property type="entry name" value="AB_hydrolase_1"/>
</dbReference>
<dbReference type="PANTHER" id="PTHR12277:SF81">
    <property type="entry name" value="PROTEIN ABHD13"/>
    <property type="match status" value="1"/>
</dbReference>
<name>A0AAN6T845_9PEZI</name>
<dbReference type="RefSeq" id="XP_064665371.1">
    <property type="nucleotide sequence ID" value="XM_064817131.1"/>
</dbReference>
<keyword evidence="1" id="KW-0472">Membrane</keyword>
<dbReference type="GeneID" id="89941256"/>
<dbReference type="InterPro" id="IPR029058">
    <property type="entry name" value="AB_hydrolase_fold"/>
</dbReference>
<dbReference type="Gene3D" id="3.40.50.1820">
    <property type="entry name" value="alpha/beta hydrolase"/>
    <property type="match status" value="1"/>
</dbReference>
<keyword evidence="1" id="KW-1133">Transmembrane helix</keyword>
<dbReference type="Pfam" id="PF12697">
    <property type="entry name" value="Abhydrolase_6"/>
    <property type="match status" value="1"/>
</dbReference>
<dbReference type="SUPFAM" id="SSF53474">
    <property type="entry name" value="alpha/beta-Hydrolases"/>
    <property type="match status" value="1"/>
</dbReference>